<keyword evidence="7" id="KW-0406">Ion transport</keyword>
<evidence type="ECO:0000256" key="14">
    <source>
        <dbReference type="SAM" id="SignalP"/>
    </source>
</evidence>
<comment type="subcellular location">
    <subcellularLocation>
        <location evidence="1 12">Cell outer membrane</location>
        <topology evidence="1 12">Multi-pass membrane protein</topology>
    </subcellularLocation>
</comment>
<keyword evidence="11 12" id="KW-0998">Cell outer membrane</keyword>
<feature type="chain" id="PRO_5032738263" evidence="14">
    <location>
        <begin position="24"/>
        <end position="624"/>
    </location>
</feature>
<evidence type="ECO:0000256" key="4">
    <source>
        <dbReference type="ARBA" id="ARBA00022452"/>
    </source>
</evidence>
<gene>
    <name evidence="17" type="ORF">H0A68_12030</name>
</gene>
<dbReference type="InterPro" id="IPR039426">
    <property type="entry name" value="TonB-dep_rcpt-like"/>
</dbReference>
<keyword evidence="9 12" id="KW-0472">Membrane</keyword>
<evidence type="ECO:0000256" key="8">
    <source>
        <dbReference type="ARBA" id="ARBA00023077"/>
    </source>
</evidence>
<evidence type="ECO:0000256" key="13">
    <source>
        <dbReference type="RuleBase" id="RU003357"/>
    </source>
</evidence>
<dbReference type="RefSeq" id="WP_129969270.1">
    <property type="nucleotide sequence ID" value="NZ_JACCEW010000003.1"/>
</dbReference>
<dbReference type="InterPro" id="IPR037066">
    <property type="entry name" value="Plug_dom_sf"/>
</dbReference>
<dbReference type="GO" id="GO:0015889">
    <property type="term" value="P:cobalamin transport"/>
    <property type="evidence" value="ECO:0007669"/>
    <property type="project" value="TreeGrafter"/>
</dbReference>
<name>A0A853FA81_9BURK</name>
<dbReference type="CDD" id="cd01347">
    <property type="entry name" value="ligand_gated_channel"/>
    <property type="match status" value="1"/>
</dbReference>
<proteinExistence type="inferred from homology"/>
<evidence type="ECO:0000256" key="12">
    <source>
        <dbReference type="PROSITE-ProRule" id="PRU01360"/>
    </source>
</evidence>
<keyword evidence="4 12" id="KW-1134">Transmembrane beta strand</keyword>
<dbReference type="Proteomes" id="UP000580517">
    <property type="component" value="Unassembled WGS sequence"/>
</dbReference>
<keyword evidence="6 14" id="KW-0732">Signal</keyword>
<dbReference type="PROSITE" id="PS52016">
    <property type="entry name" value="TONB_DEPENDENT_REC_3"/>
    <property type="match status" value="1"/>
</dbReference>
<evidence type="ECO:0000256" key="3">
    <source>
        <dbReference type="ARBA" id="ARBA00022448"/>
    </source>
</evidence>
<evidence type="ECO:0000256" key="11">
    <source>
        <dbReference type="ARBA" id="ARBA00023237"/>
    </source>
</evidence>
<evidence type="ECO:0000256" key="9">
    <source>
        <dbReference type="ARBA" id="ARBA00023136"/>
    </source>
</evidence>
<evidence type="ECO:0000256" key="6">
    <source>
        <dbReference type="ARBA" id="ARBA00022729"/>
    </source>
</evidence>
<dbReference type="Pfam" id="PF00593">
    <property type="entry name" value="TonB_dep_Rec_b-barrel"/>
    <property type="match status" value="1"/>
</dbReference>
<keyword evidence="3 12" id="KW-0813">Transport</keyword>
<dbReference type="EMBL" id="JACCEW010000003">
    <property type="protein sequence ID" value="NYT37605.1"/>
    <property type="molecule type" value="Genomic_DNA"/>
</dbReference>
<comment type="caution">
    <text evidence="17">The sequence shown here is derived from an EMBL/GenBank/DDBJ whole genome shotgun (WGS) entry which is preliminary data.</text>
</comment>
<dbReference type="GO" id="GO:0006811">
    <property type="term" value="P:monoatomic ion transport"/>
    <property type="evidence" value="ECO:0007669"/>
    <property type="project" value="UniProtKB-KW"/>
</dbReference>
<dbReference type="SUPFAM" id="SSF56935">
    <property type="entry name" value="Porins"/>
    <property type="match status" value="1"/>
</dbReference>
<dbReference type="Gene3D" id="2.170.130.10">
    <property type="entry name" value="TonB-dependent receptor, plug domain"/>
    <property type="match status" value="1"/>
</dbReference>
<evidence type="ECO:0000259" key="15">
    <source>
        <dbReference type="Pfam" id="PF00593"/>
    </source>
</evidence>
<dbReference type="GO" id="GO:0009279">
    <property type="term" value="C:cell outer membrane"/>
    <property type="evidence" value="ECO:0007669"/>
    <property type="project" value="UniProtKB-SubCell"/>
</dbReference>
<comment type="similarity">
    <text evidence="2 12 13">Belongs to the TonB-dependent receptor family.</text>
</comment>
<feature type="domain" description="TonB-dependent receptor plug" evidence="16">
    <location>
        <begin position="48"/>
        <end position="153"/>
    </location>
</feature>
<keyword evidence="8 13" id="KW-0798">TonB box</keyword>
<keyword evidence="5 12" id="KW-0812">Transmembrane</keyword>
<dbReference type="InterPro" id="IPR012910">
    <property type="entry name" value="Plug_dom"/>
</dbReference>
<keyword evidence="18" id="KW-1185">Reference proteome</keyword>
<keyword evidence="10 17" id="KW-0675">Receptor</keyword>
<dbReference type="Pfam" id="PF07715">
    <property type="entry name" value="Plug"/>
    <property type="match status" value="1"/>
</dbReference>
<evidence type="ECO:0000256" key="2">
    <source>
        <dbReference type="ARBA" id="ARBA00009810"/>
    </source>
</evidence>
<reference evidence="17 18" key="1">
    <citation type="submission" date="2020-07" db="EMBL/GenBank/DDBJ databases">
        <title>Taxonomic revisions and descriptions of new bacterial species based on genomic comparisons in the high-G+C-content subgroup of the family Alcaligenaceae.</title>
        <authorList>
            <person name="Szabo A."/>
            <person name="Felfoldi T."/>
        </authorList>
    </citation>
    <scope>NUCLEOTIDE SEQUENCE [LARGE SCALE GENOMIC DNA]</scope>
    <source>
        <strain evidence="17 18">DSM 25264</strain>
    </source>
</reference>
<feature type="domain" description="TonB-dependent receptor-like beta-barrel" evidence="15">
    <location>
        <begin position="185"/>
        <end position="598"/>
    </location>
</feature>
<dbReference type="AlphaFoldDB" id="A0A853FA81"/>
<evidence type="ECO:0000313" key="18">
    <source>
        <dbReference type="Proteomes" id="UP000580517"/>
    </source>
</evidence>
<feature type="signal peptide" evidence="14">
    <location>
        <begin position="1"/>
        <end position="23"/>
    </location>
</feature>
<dbReference type="InterPro" id="IPR000531">
    <property type="entry name" value="Beta-barrel_TonB"/>
</dbReference>
<evidence type="ECO:0000256" key="1">
    <source>
        <dbReference type="ARBA" id="ARBA00004571"/>
    </source>
</evidence>
<organism evidence="17 18">
    <name type="scientific">Allopusillimonas soli</name>
    <dbReference type="NCBI Taxonomy" id="659016"/>
    <lineage>
        <taxon>Bacteria</taxon>
        <taxon>Pseudomonadati</taxon>
        <taxon>Pseudomonadota</taxon>
        <taxon>Betaproteobacteria</taxon>
        <taxon>Burkholderiales</taxon>
        <taxon>Alcaligenaceae</taxon>
        <taxon>Allopusillimonas</taxon>
    </lineage>
</organism>
<dbReference type="Gene3D" id="2.40.170.20">
    <property type="entry name" value="TonB-dependent receptor, beta-barrel domain"/>
    <property type="match status" value="1"/>
</dbReference>
<protein>
    <submittedName>
        <fullName evidence="17">TonB-dependent receptor</fullName>
    </submittedName>
</protein>
<evidence type="ECO:0000259" key="16">
    <source>
        <dbReference type="Pfam" id="PF07715"/>
    </source>
</evidence>
<dbReference type="PANTHER" id="PTHR30069:SF53">
    <property type="entry name" value="COLICIN I RECEPTOR-RELATED"/>
    <property type="match status" value="1"/>
</dbReference>
<accession>A0A853FA81</accession>
<dbReference type="InterPro" id="IPR036942">
    <property type="entry name" value="Beta-barrel_TonB_sf"/>
</dbReference>
<evidence type="ECO:0000256" key="7">
    <source>
        <dbReference type="ARBA" id="ARBA00023065"/>
    </source>
</evidence>
<dbReference type="PANTHER" id="PTHR30069">
    <property type="entry name" value="TONB-DEPENDENT OUTER MEMBRANE RECEPTOR"/>
    <property type="match status" value="1"/>
</dbReference>
<dbReference type="OrthoDB" id="183532at2"/>
<evidence type="ECO:0000256" key="5">
    <source>
        <dbReference type="ARBA" id="ARBA00022692"/>
    </source>
</evidence>
<evidence type="ECO:0000313" key="17">
    <source>
        <dbReference type="EMBL" id="NYT37605.1"/>
    </source>
</evidence>
<sequence>MPTHFRRLSPAALICLLPLYAASAQSSAPVAQLDEVVVTASRAPESSRNVIGDVSIVDRHMLDTAQGDSVAQILSRQPDIQITANGGPQGVTGLYLRGTNPVHTLVLVDGVRMNSAVQGGFNWQALDPSTIERIEILRGAASSLYGSDAIGGVINIITRKGDGDRPLSAWLNTGLGTHNTFMSSTGLSGASGGWDYAFSSSMADSDGIDATNPNNAFSYSPDRDGYTRHAWSGSLGRTWRAGHRVSLTAYNSYLRGDTDSGMFAEPALALIREQAYTLSSVDDITDAWTSTLRFALTRDAVDSRAAYGDTTYDSLLRSYLWQNDIRFADDQRLTVVLERLEERMRHSSHYDEDKRNTNAAGLIYRGNFGPHHIQANLRNDNITGYGDETTGGLGYDLDLGSHWTVGVSGNTGFRAPTFTDLYYPAAFGYSGNLDLKPERSRNIEGRLAYHTDALRLGMTVYRNKVRDLINASVCDAGGCMPRNVDSATLRGITITGAYTLDDTTIHGSADFLDAQDDNTGEQLIRRARQVYRVGVTQRLHDLSLGAEYQFTGKRYDMATDPVTFQSQRTRLGGYGLLNLTAAYDLNRHAAIQVRWDNVLGRDYTALYGYNTMGSTVFVNLALKM</sequence>
<evidence type="ECO:0000256" key="10">
    <source>
        <dbReference type="ARBA" id="ARBA00023170"/>
    </source>
</evidence>